<name>A0ABP5MGN5_9MICO</name>
<dbReference type="EMBL" id="BAAAQT010000005">
    <property type="protein sequence ID" value="GAA2172096.1"/>
    <property type="molecule type" value="Genomic_DNA"/>
</dbReference>
<evidence type="ECO:0000256" key="1">
    <source>
        <dbReference type="SAM" id="MobiDB-lite"/>
    </source>
</evidence>
<organism evidence="2 3">
    <name type="scientific">Agrococcus versicolor</name>
    <dbReference type="NCBI Taxonomy" id="501482"/>
    <lineage>
        <taxon>Bacteria</taxon>
        <taxon>Bacillati</taxon>
        <taxon>Actinomycetota</taxon>
        <taxon>Actinomycetes</taxon>
        <taxon>Micrococcales</taxon>
        <taxon>Microbacteriaceae</taxon>
        <taxon>Agrococcus</taxon>
    </lineage>
</organism>
<evidence type="ECO:0008006" key="4">
    <source>
        <dbReference type="Google" id="ProtNLM"/>
    </source>
</evidence>
<feature type="region of interest" description="Disordered" evidence="1">
    <location>
        <begin position="257"/>
        <end position="280"/>
    </location>
</feature>
<reference evidence="3" key="1">
    <citation type="journal article" date="2019" name="Int. J. Syst. Evol. Microbiol.">
        <title>The Global Catalogue of Microorganisms (GCM) 10K type strain sequencing project: providing services to taxonomists for standard genome sequencing and annotation.</title>
        <authorList>
            <consortium name="The Broad Institute Genomics Platform"/>
            <consortium name="The Broad Institute Genome Sequencing Center for Infectious Disease"/>
            <person name="Wu L."/>
            <person name="Ma J."/>
        </authorList>
    </citation>
    <scope>NUCLEOTIDE SEQUENCE [LARGE SCALE GENOMIC DNA]</scope>
    <source>
        <strain evidence="3">JCM 16026</strain>
    </source>
</reference>
<dbReference type="Proteomes" id="UP001501599">
    <property type="component" value="Unassembled WGS sequence"/>
</dbReference>
<dbReference type="RefSeq" id="WP_344340751.1">
    <property type="nucleotide sequence ID" value="NZ_BAAAQT010000005.1"/>
</dbReference>
<evidence type="ECO:0000313" key="3">
    <source>
        <dbReference type="Proteomes" id="UP001501599"/>
    </source>
</evidence>
<evidence type="ECO:0000313" key="2">
    <source>
        <dbReference type="EMBL" id="GAA2172096.1"/>
    </source>
</evidence>
<protein>
    <recommendedName>
        <fullName evidence="4">FHA domain-containing protein</fullName>
    </recommendedName>
</protein>
<comment type="caution">
    <text evidence="2">The sequence shown here is derived from an EMBL/GenBank/DDBJ whole genome shotgun (WGS) entry which is preliminary data.</text>
</comment>
<keyword evidence="3" id="KW-1185">Reference proteome</keyword>
<proteinExistence type="predicted"/>
<dbReference type="InterPro" id="IPR008984">
    <property type="entry name" value="SMAD_FHA_dom_sf"/>
</dbReference>
<dbReference type="SUPFAM" id="SSF49879">
    <property type="entry name" value="SMAD/FHA domain"/>
    <property type="match status" value="1"/>
</dbReference>
<gene>
    <name evidence="2" type="ORF">GCM10009846_08680</name>
</gene>
<sequence length="280" mass="29585">MIRFDIALSIEEADAEDGQAPFSATVTASGTEVVVTVSDATRLPRSGRRMLGELLPLADGLASRGVSVRVEGPDGLLVAVGDVHATAVQRLVTRSPHVRLGSLGALAHVGRGAPLAGVALPPATLLPIAPTLGRSARRWHATTTHAQPGAGRPRLIFAGGDGGWDGGPPRVFDLLPEITRIGSGPDVDLRLEGLEGVHAEIRHRGDDEYVLHPIAPTGGGSGTGPDALMQERILRTGARIELGGWRLAYYREEFADHGRPYGGRQGGELSLQRRQPPRPR</sequence>
<accession>A0ABP5MGN5</accession>